<proteinExistence type="predicted"/>
<gene>
    <name evidence="1" type="ORF">NIES267_46380</name>
</gene>
<accession>A0A1Z4LV76</accession>
<dbReference type="Proteomes" id="UP000218418">
    <property type="component" value="Chromosome"/>
</dbReference>
<name>A0A1Z4LV76_9CYAN</name>
<organism evidence="1 2">
    <name type="scientific">Calothrix parasitica NIES-267</name>
    <dbReference type="NCBI Taxonomy" id="1973488"/>
    <lineage>
        <taxon>Bacteria</taxon>
        <taxon>Bacillati</taxon>
        <taxon>Cyanobacteriota</taxon>
        <taxon>Cyanophyceae</taxon>
        <taxon>Nostocales</taxon>
        <taxon>Calotrichaceae</taxon>
        <taxon>Calothrix</taxon>
    </lineage>
</organism>
<evidence type="ECO:0000313" key="2">
    <source>
        <dbReference type="Proteomes" id="UP000218418"/>
    </source>
</evidence>
<reference evidence="1 2" key="1">
    <citation type="submission" date="2017-06" db="EMBL/GenBank/DDBJ databases">
        <title>Genome sequencing of cyanobaciteial culture collection at National Institute for Environmental Studies (NIES).</title>
        <authorList>
            <person name="Hirose Y."/>
            <person name="Shimura Y."/>
            <person name="Fujisawa T."/>
            <person name="Nakamura Y."/>
            <person name="Kawachi M."/>
        </authorList>
    </citation>
    <scope>NUCLEOTIDE SEQUENCE [LARGE SCALE GENOMIC DNA]</scope>
    <source>
        <strain evidence="1 2">NIES-267</strain>
    </source>
</reference>
<protein>
    <submittedName>
        <fullName evidence="1">Uncharacterized protein</fullName>
    </submittedName>
</protein>
<dbReference type="SUPFAM" id="SSF48239">
    <property type="entry name" value="Terpenoid cyclases/Protein prenyltransferases"/>
    <property type="match status" value="1"/>
</dbReference>
<dbReference type="AlphaFoldDB" id="A0A1Z4LV76"/>
<dbReference type="InterPro" id="IPR008930">
    <property type="entry name" value="Terpenoid_cyclase/PrenylTrfase"/>
</dbReference>
<dbReference type="EMBL" id="AP018227">
    <property type="protein sequence ID" value="BAY85139.1"/>
    <property type="molecule type" value="Genomic_DNA"/>
</dbReference>
<evidence type="ECO:0000313" key="1">
    <source>
        <dbReference type="EMBL" id="BAY85139.1"/>
    </source>
</evidence>
<keyword evidence="2" id="KW-1185">Reference proteome</keyword>
<sequence length="558" mass="64495">MPNSQFPIINKDLFAIEALAQIPKILTLLDRNPHSPTYGCFDRNFWHYKIIDFPSGMAQEFVFPLALIYDSDIPNNPYYRQSTIKDWVKAGISYAARSAHKDGSCDDYFPFERASGAAAFSLLACIESYIILNLEDDFSNHLENNRENNQFDNQAILNFFTKRANWLAEHHESGRLTNHQALIVLCLERLSQLLNTSQWDKAKVQRLERVLSWQNDEGWFIEYEGCDPGYHTLTISCLARIYQFNPDIRIKEALIKAVNLAAEFVHPDGSYGGEYTSRNTYNFFPHGFELVGKWMPEALQINYRFLQGLASGLSPCYADDHIIGHHTWNYLLAWRDFVDERPSIDSFPDNQNNRIWLQNAKILIDRRQNTQLYLALNKGGVFKLFRDNKLVIADTQISLQVSDKGKIKNAVGHLVSPYRINIEDDEITISGNLGWAKQKQMTPLNLLILRFVMLTVGRFFPDLIRKLLQRVLIVGKNDAPFWFTRRFFWKNGKWCVVDKLEAKTWDKVISAGIGCDQTSIYVVMSRTFQKSQLQPWLDLTAEVKKLASAQPLKIEREL</sequence>